<feature type="transmembrane region" description="Helical" evidence="7">
    <location>
        <begin position="263"/>
        <end position="287"/>
    </location>
</feature>
<dbReference type="GO" id="GO:0005886">
    <property type="term" value="C:plasma membrane"/>
    <property type="evidence" value="ECO:0007669"/>
    <property type="project" value="UniProtKB-SubCell"/>
</dbReference>
<dbReference type="InterPro" id="IPR005891">
    <property type="entry name" value="DevC"/>
</dbReference>
<feature type="transmembrane region" description="Helical" evidence="7">
    <location>
        <begin position="358"/>
        <end position="378"/>
    </location>
</feature>
<dbReference type="NCBIfam" id="TIGR01185">
    <property type="entry name" value="devC"/>
    <property type="match status" value="1"/>
</dbReference>
<feature type="domain" description="ABC3 transporter permease C-terminal" evidence="8">
    <location>
        <begin position="272"/>
        <end position="381"/>
    </location>
</feature>
<feature type="transmembrane region" description="Helical" evidence="7">
    <location>
        <begin position="319"/>
        <end position="338"/>
    </location>
</feature>
<evidence type="ECO:0000256" key="5">
    <source>
        <dbReference type="ARBA" id="ARBA00022989"/>
    </source>
</evidence>
<evidence type="ECO:0000259" key="8">
    <source>
        <dbReference type="Pfam" id="PF02687"/>
    </source>
</evidence>
<dbReference type="Pfam" id="PF02687">
    <property type="entry name" value="FtsX"/>
    <property type="match status" value="1"/>
</dbReference>
<evidence type="ECO:0000256" key="7">
    <source>
        <dbReference type="SAM" id="Phobius"/>
    </source>
</evidence>
<evidence type="ECO:0000256" key="6">
    <source>
        <dbReference type="ARBA" id="ARBA00023136"/>
    </source>
</evidence>
<evidence type="ECO:0000256" key="4">
    <source>
        <dbReference type="ARBA" id="ARBA00022692"/>
    </source>
</evidence>
<keyword evidence="4 7" id="KW-0812">Transmembrane</keyword>
<accession>A0A3S1A8Q6</accession>
<evidence type="ECO:0000256" key="2">
    <source>
        <dbReference type="ARBA" id="ARBA00022448"/>
    </source>
</evidence>
<dbReference type="AlphaFoldDB" id="A0A3S1A8Q6"/>
<comment type="subcellular location">
    <subcellularLocation>
        <location evidence="1">Cell membrane</location>
        <topology evidence="1">Multi-pass membrane protein</topology>
    </subcellularLocation>
</comment>
<evidence type="ECO:0000256" key="1">
    <source>
        <dbReference type="ARBA" id="ARBA00004651"/>
    </source>
</evidence>
<evidence type="ECO:0000313" key="9">
    <source>
        <dbReference type="EMBL" id="RUR72498.1"/>
    </source>
</evidence>
<dbReference type="PANTHER" id="PTHR43738:SF1">
    <property type="entry name" value="HEMIN TRANSPORT SYSTEM PERMEASE PROTEIN HRTB-RELATED"/>
    <property type="match status" value="1"/>
</dbReference>
<dbReference type="InterPro" id="IPR051125">
    <property type="entry name" value="ABC-4/HrtB_transporter"/>
</dbReference>
<dbReference type="EMBL" id="RSCJ01000047">
    <property type="protein sequence ID" value="RUR72498.1"/>
    <property type="molecule type" value="Genomic_DNA"/>
</dbReference>
<gene>
    <name evidence="9" type="ORF">PCC6912_62360</name>
</gene>
<feature type="transmembrane region" description="Helical" evidence="7">
    <location>
        <begin position="20"/>
        <end position="44"/>
    </location>
</feature>
<evidence type="ECO:0000256" key="3">
    <source>
        <dbReference type="ARBA" id="ARBA00022475"/>
    </source>
</evidence>
<organism evidence="9 10">
    <name type="scientific">Chlorogloeopsis fritschii PCC 6912</name>
    <dbReference type="NCBI Taxonomy" id="211165"/>
    <lineage>
        <taxon>Bacteria</taxon>
        <taxon>Bacillati</taxon>
        <taxon>Cyanobacteriota</taxon>
        <taxon>Cyanophyceae</taxon>
        <taxon>Nostocales</taxon>
        <taxon>Chlorogloeopsidaceae</taxon>
        <taxon>Chlorogloeopsis</taxon>
    </lineage>
</organism>
<sequence>MWKMIPVAWLQLMSQKTRLLVVLAGIAFSTLLIFMQLGFQVALYDSATEIHKKLHADLILINPRVENLIDVTYRLHFPRRRLYQALSANGVDSVNSLYIRFSDWKNPNQPRNRAILIFSFNPDERVFDLPEMNANLDKVKLPDMVLFDRTSRPEFGPIVANFEQGKEVSTEVNFRKVTVAGLFTLGGSIFSADGILVTSDLNFIRLFNESLEKVSIGLINLKPGANIQTVKADLVQKLPKDVKVLTHEEFIKLEKTYWANSSVIGYIFALGALMGFIVGAVIVYQILYTDVTEHLAQYATLKAIGYTHNYLLSLVLQEAFILAVLGYIPGFLISNILYELTKSASRLPMNMDFSRAIFVLLLTFLMCFASGAIAMVKLRDADPADVF</sequence>
<protein>
    <submittedName>
        <fullName evidence="9">ABC transporter</fullName>
    </submittedName>
</protein>
<dbReference type="InterPro" id="IPR003838">
    <property type="entry name" value="ABC3_permease_C"/>
</dbReference>
<evidence type="ECO:0000313" key="10">
    <source>
        <dbReference type="Proteomes" id="UP000268857"/>
    </source>
</evidence>
<reference evidence="9 10" key="1">
    <citation type="journal article" date="2019" name="Genome Biol. Evol.">
        <title>Day and night: Metabolic profiles and evolutionary relationships of six axenic non-marine cyanobacteria.</title>
        <authorList>
            <person name="Will S.E."/>
            <person name="Henke P."/>
            <person name="Boedeker C."/>
            <person name="Huang S."/>
            <person name="Brinkmann H."/>
            <person name="Rohde M."/>
            <person name="Jarek M."/>
            <person name="Friedl T."/>
            <person name="Seufert S."/>
            <person name="Schumacher M."/>
            <person name="Overmann J."/>
            <person name="Neumann-Schaal M."/>
            <person name="Petersen J."/>
        </authorList>
    </citation>
    <scope>NUCLEOTIDE SEQUENCE [LARGE SCALE GENOMIC DNA]</scope>
    <source>
        <strain evidence="9 10">PCC 6912</strain>
    </source>
</reference>
<dbReference type="PANTHER" id="PTHR43738">
    <property type="entry name" value="ABC TRANSPORTER, MEMBRANE PROTEIN"/>
    <property type="match status" value="1"/>
</dbReference>
<dbReference type="PIRSF" id="PIRSF031773">
    <property type="entry name" value="DevC"/>
    <property type="match status" value="1"/>
</dbReference>
<dbReference type="STRING" id="211165.GCA_000317285_01642"/>
<keyword evidence="6 7" id="KW-0472">Membrane</keyword>
<keyword evidence="3" id="KW-1003">Cell membrane</keyword>
<keyword evidence="5 7" id="KW-1133">Transmembrane helix</keyword>
<proteinExistence type="predicted"/>
<keyword evidence="10" id="KW-1185">Reference proteome</keyword>
<comment type="caution">
    <text evidence="9">The sequence shown here is derived from an EMBL/GenBank/DDBJ whole genome shotgun (WGS) entry which is preliminary data.</text>
</comment>
<name>A0A3S1A8Q6_CHLFR</name>
<dbReference type="Proteomes" id="UP000268857">
    <property type="component" value="Unassembled WGS sequence"/>
</dbReference>
<keyword evidence="2" id="KW-0813">Transport</keyword>